<sequence>MFSSSKSETLNADRFVPPPREMAVLFDTMDRLNRGVVLLNKDGVIEAVNSAAADLITNVNYFRIIAGRIEPVDVVAQKNFARAMEKVIDQDEPSEPSEFVIRRESEFLRPLHIEMVSAGQASEAADNTLMFITDLEADWSIKILRAARIFYLTEREASVLEHLAGTETELEIANALSITQNTLRTHRKNIYAKLNVNSRLELAILLSRLT</sequence>
<dbReference type="Proteomes" id="UP000185783">
    <property type="component" value="Unassembled WGS sequence"/>
</dbReference>
<feature type="domain" description="HTH luxR-type" evidence="4">
    <location>
        <begin position="145"/>
        <end position="210"/>
    </location>
</feature>
<gene>
    <name evidence="5" type="ORF">A3843_03645</name>
</gene>
<evidence type="ECO:0000256" key="3">
    <source>
        <dbReference type="ARBA" id="ARBA00023163"/>
    </source>
</evidence>
<dbReference type="PANTHER" id="PTHR44688:SF16">
    <property type="entry name" value="DNA-BINDING TRANSCRIPTIONAL ACTIVATOR DEVR_DOSR"/>
    <property type="match status" value="1"/>
</dbReference>
<dbReference type="PANTHER" id="PTHR44688">
    <property type="entry name" value="DNA-BINDING TRANSCRIPTIONAL ACTIVATOR DEVR_DOSR"/>
    <property type="match status" value="1"/>
</dbReference>
<evidence type="ECO:0000313" key="6">
    <source>
        <dbReference type="Proteomes" id="UP000185783"/>
    </source>
</evidence>
<dbReference type="CDD" id="cd06170">
    <property type="entry name" value="LuxR_C_like"/>
    <property type="match status" value="1"/>
</dbReference>
<evidence type="ECO:0000313" key="5">
    <source>
        <dbReference type="EMBL" id="OKL45425.1"/>
    </source>
</evidence>
<keyword evidence="2" id="KW-0238">DNA-binding</keyword>
<dbReference type="STRING" id="197461.A3843_03645"/>
<dbReference type="InterPro" id="IPR016032">
    <property type="entry name" value="Sig_transdc_resp-reg_C-effctor"/>
</dbReference>
<accession>A0A1U7JL38</accession>
<keyword evidence="6" id="KW-1185">Reference proteome</keyword>
<dbReference type="EMBL" id="LVVZ01000005">
    <property type="protein sequence ID" value="OKL45425.1"/>
    <property type="molecule type" value="Genomic_DNA"/>
</dbReference>
<dbReference type="PRINTS" id="PR00038">
    <property type="entry name" value="HTHLUXR"/>
</dbReference>
<dbReference type="InterPro" id="IPR036388">
    <property type="entry name" value="WH-like_DNA-bd_sf"/>
</dbReference>
<protein>
    <recommendedName>
        <fullName evidence="4">HTH luxR-type domain-containing protein</fullName>
    </recommendedName>
</protein>
<dbReference type="PROSITE" id="PS50043">
    <property type="entry name" value="HTH_LUXR_2"/>
    <property type="match status" value="1"/>
</dbReference>
<organism evidence="5 6">
    <name type="scientific">Pseudovibrio exalbescens</name>
    <dbReference type="NCBI Taxonomy" id="197461"/>
    <lineage>
        <taxon>Bacteria</taxon>
        <taxon>Pseudomonadati</taxon>
        <taxon>Pseudomonadota</taxon>
        <taxon>Alphaproteobacteria</taxon>
        <taxon>Hyphomicrobiales</taxon>
        <taxon>Stappiaceae</taxon>
        <taxon>Pseudovibrio</taxon>
    </lineage>
</organism>
<dbReference type="RefSeq" id="WP_051268701.1">
    <property type="nucleotide sequence ID" value="NZ_LVVZ01000005.1"/>
</dbReference>
<keyword evidence="1" id="KW-0805">Transcription regulation</keyword>
<keyword evidence="3" id="KW-0804">Transcription</keyword>
<evidence type="ECO:0000259" key="4">
    <source>
        <dbReference type="PROSITE" id="PS50043"/>
    </source>
</evidence>
<dbReference type="GO" id="GO:0003677">
    <property type="term" value="F:DNA binding"/>
    <property type="evidence" value="ECO:0007669"/>
    <property type="project" value="UniProtKB-KW"/>
</dbReference>
<dbReference type="GO" id="GO:0006355">
    <property type="term" value="P:regulation of DNA-templated transcription"/>
    <property type="evidence" value="ECO:0007669"/>
    <property type="project" value="InterPro"/>
</dbReference>
<evidence type="ECO:0000256" key="1">
    <source>
        <dbReference type="ARBA" id="ARBA00023015"/>
    </source>
</evidence>
<dbReference type="AlphaFoldDB" id="A0A1U7JL38"/>
<name>A0A1U7JL38_9HYPH</name>
<evidence type="ECO:0000256" key="2">
    <source>
        <dbReference type="ARBA" id="ARBA00023125"/>
    </source>
</evidence>
<dbReference type="SUPFAM" id="SSF46894">
    <property type="entry name" value="C-terminal effector domain of the bipartite response regulators"/>
    <property type="match status" value="1"/>
</dbReference>
<dbReference type="InterPro" id="IPR000792">
    <property type="entry name" value="Tscrpt_reg_LuxR_C"/>
</dbReference>
<proteinExistence type="predicted"/>
<comment type="caution">
    <text evidence="5">The sequence shown here is derived from an EMBL/GenBank/DDBJ whole genome shotgun (WGS) entry which is preliminary data.</text>
</comment>
<dbReference type="Gene3D" id="1.10.10.10">
    <property type="entry name" value="Winged helix-like DNA-binding domain superfamily/Winged helix DNA-binding domain"/>
    <property type="match status" value="1"/>
</dbReference>
<dbReference type="SMART" id="SM00421">
    <property type="entry name" value="HTH_LUXR"/>
    <property type="match status" value="1"/>
</dbReference>
<dbReference type="Pfam" id="PF00196">
    <property type="entry name" value="GerE"/>
    <property type="match status" value="1"/>
</dbReference>
<reference evidence="5 6" key="1">
    <citation type="submission" date="2016-03" db="EMBL/GenBank/DDBJ databases">
        <title>Genome sequence of Nesiotobacter sp. nov., a moderately halophilic alphaproteobacterium isolated from the Yellow Sea, China.</title>
        <authorList>
            <person name="Zhang G."/>
            <person name="Zhang R."/>
        </authorList>
    </citation>
    <scope>NUCLEOTIDE SEQUENCE [LARGE SCALE GENOMIC DNA]</scope>
    <source>
        <strain evidence="5 6">WB1-6</strain>
    </source>
</reference>